<name>A0A9Q1DJ97_CONCO</name>
<dbReference type="Gene3D" id="1.25.40.180">
    <property type="match status" value="1"/>
</dbReference>
<dbReference type="GO" id="GO:0003729">
    <property type="term" value="F:mRNA binding"/>
    <property type="evidence" value="ECO:0007669"/>
    <property type="project" value="TreeGrafter"/>
</dbReference>
<dbReference type="GO" id="GO:0006406">
    <property type="term" value="P:mRNA export from nucleus"/>
    <property type="evidence" value="ECO:0007669"/>
    <property type="project" value="InterPro"/>
</dbReference>
<dbReference type="Proteomes" id="UP001152803">
    <property type="component" value="Unassembled WGS sequence"/>
</dbReference>
<dbReference type="GO" id="GO:0000184">
    <property type="term" value="P:nuclear-transcribed mRNA catabolic process, nonsense-mediated decay"/>
    <property type="evidence" value="ECO:0007669"/>
    <property type="project" value="TreeGrafter"/>
</dbReference>
<dbReference type="GO" id="GO:0000339">
    <property type="term" value="F:RNA cap binding"/>
    <property type="evidence" value="ECO:0007669"/>
    <property type="project" value="InterPro"/>
</dbReference>
<dbReference type="EMBL" id="JAFJMO010000007">
    <property type="protein sequence ID" value="KAJ8272019.1"/>
    <property type="molecule type" value="Genomic_DNA"/>
</dbReference>
<evidence type="ECO:0000313" key="1">
    <source>
        <dbReference type="EMBL" id="KAJ8272019.1"/>
    </source>
</evidence>
<evidence type="ECO:0000313" key="2">
    <source>
        <dbReference type="Proteomes" id="UP001152803"/>
    </source>
</evidence>
<dbReference type="SUPFAM" id="SSF48371">
    <property type="entry name" value="ARM repeat"/>
    <property type="match status" value="1"/>
</dbReference>
<dbReference type="InterPro" id="IPR016024">
    <property type="entry name" value="ARM-type_fold"/>
</dbReference>
<dbReference type="OrthoDB" id="10252707at2759"/>
<dbReference type="InterPro" id="IPR027159">
    <property type="entry name" value="CBP80"/>
</dbReference>
<feature type="non-terminal residue" evidence="1">
    <location>
        <position position="103"/>
    </location>
</feature>
<dbReference type="GO" id="GO:0005846">
    <property type="term" value="C:nuclear cap binding complex"/>
    <property type="evidence" value="ECO:0007669"/>
    <property type="project" value="InterPro"/>
</dbReference>
<protein>
    <submittedName>
        <fullName evidence="1">Uncharacterized protein</fullName>
    </submittedName>
</protein>
<dbReference type="GO" id="GO:0005634">
    <property type="term" value="C:nucleus"/>
    <property type="evidence" value="ECO:0007669"/>
    <property type="project" value="TreeGrafter"/>
</dbReference>
<dbReference type="AlphaFoldDB" id="A0A9Q1DJ97"/>
<accession>A0A9Q1DJ97</accession>
<dbReference type="PANTHER" id="PTHR12412">
    <property type="entry name" value="CAP BINDING PROTEIN"/>
    <property type="match status" value="1"/>
</dbReference>
<proteinExistence type="predicted"/>
<dbReference type="PANTHER" id="PTHR12412:SF2">
    <property type="entry name" value="NUCLEAR CAP-BINDING PROTEIN SUBUNIT 1"/>
    <property type="match status" value="1"/>
</dbReference>
<comment type="caution">
    <text evidence="1">The sequence shown here is derived from an EMBL/GenBank/DDBJ whole genome shotgun (WGS) entry which is preliminary data.</text>
</comment>
<keyword evidence="2" id="KW-1185">Reference proteome</keyword>
<gene>
    <name evidence="1" type="ORF">COCON_G00108780</name>
</gene>
<reference evidence="1" key="1">
    <citation type="journal article" date="2023" name="Science">
        <title>Genome structures resolve the early diversification of teleost fishes.</title>
        <authorList>
            <person name="Parey E."/>
            <person name="Louis A."/>
            <person name="Montfort J."/>
            <person name="Bouchez O."/>
            <person name="Roques C."/>
            <person name="Iampietro C."/>
            <person name="Lluch J."/>
            <person name="Castinel A."/>
            <person name="Donnadieu C."/>
            <person name="Desvignes T."/>
            <person name="Floi Bucao C."/>
            <person name="Jouanno E."/>
            <person name="Wen M."/>
            <person name="Mejri S."/>
            <person name="Dirks R."/>
            <person name="Jansen H."/>
            <person name="Henkel C."/>
            <person name="Chen W.J."/>
            <person name="Zahm M."/>
            <person name="Cabau C."/>
            <person name="Klopp C."/>
            <person name="Thompson A.W."/>
            <person name="Robinson-Rechavi M."/>
            <person name="Braasch I."/>
            <person name="Lecointre G."/>
            <person name="Bobe J."/>
            <person name="Postlethwait J.H."/>
            <person name="Berthelot C."/>
            <person name="Roest Crollius H."/>
            <person name="Guiguen Y."/>
        </authorList>
    </citation>
    <scope>NUCLEOTIDE SEQUENCE</scope>
    <source>
        <strain evidence="1">Concon-B</strain>
    </source>
</reference>
<organism evidence="1 2">
    <name type="scientific">Conger conger</name>
    <name type="common">Conger eel</name>
    <name type="synonym">Muraena conger</name>
    <dbReference type="NCBI Taxonomy" id="82655"/>
    <lineage>
        <taxon>Eukaryota</taxon>
        <taxon>Metazoa</taxon>
        <taxon>Chordata</taxon>
        <taxon>Craniata</taxon>
        <taxon>Vertebrata</taxon>
        <taxon>Euteleostomi</taxon>
        <taxon>Actinopterygii</taxon>
        <taxon>Neopterygii</taxon>
        <taxon>Teleostei</taxon>
        <taxon>Anguilliformes</taxon>
        <taxon>Congridae</taxon>
        <taxon>Conger</taxon>
    </lineage>
</organism>
<dbReference type="GO" id="GO:0050684">
    <property type="term" value="P:regulation of mRNA processing"/>
    <property type="evidence" value="ECO:0007669"/>
    <property type="project" value="TreeGrafter"/>
</dbReference>
<sequence length="103" mass="12224">MKMTVRCDWYVYTVLSCLPWVGKELHEKKDVEMDRLLNQIEGYLKYVRPALLALSLLDRGMVHTLDQRQQMIWHPKSSLTVLTLHWTLSNLDSVPLHSFSRLW</sequence>